<feature type="transmembrane region" description="Helical" evidence="8">
    <location>
        <begin position="219"/>
        <end position="238"/>
    </location>
</feature>
<dbReference type="RefSeq" id="WP_145180805.1">
    <property type="nucleotide sequence ID" value="NZ_CP036266.1"/>
</dbReference>
<dbReference type="AlphaFoldDB" id="A0A517PHQ7"/>
<evidence type="ECO:0000313" key="9">
    <source>
        <dbReference type="EMBL" id="QDT18915.1"/>
    </source>
</evidence>
<evidence type="ECO:0000256" key="2">
    <source>
        <dbReference type="ARBA" id="ARBA00022475"/>
    </source>
</evidence>
<evidence type="ECO:0000256" key="5">
    <source>
        <dbReference type="ARBA" id="ARBA00022692"/>
    </source>
</evidence>
<evidence type="ECO:0000256" key="8">
    <source>
        <dbReference type="SAM" id="Phobius"/>
    </source>
</evidence>
<keyword evidence="2" id="KW-1003">Cell membrane</keyword>
<feature type="transmembrane region" description="Helical" evidence="8">
    <location>
        <begin position="32"/>
        <end position="64"/>
    </location>
</feature>
<feature type="transmembrane region" description="Helical" evidence="8">
    <location>
        <begin position="173"/>
        <end position="190"/>
    </location>
</feature>
<dbReference type="PANTHER" id="PTHR33908:SF11">
    <property type="entry name" value="MEMBRANE PROTEIN"/>
    <property type="match status" value="1"/>
</dbReference>
<feature type="transmembrane region" description="Helical" evidence="8">
    <location>
        <begin position="250"/>
        <end position="279"/>
    </location>
</feature>
<feature type="transmembrane region" description="Helical" evidence="8">
    <location>
        <begin position="316"/>
        <end position="336"/>
    </location>
</feature>
<evidence type="ECO:0000256" key="7">
    <source>
        <dbReference type="ARBA" id="ARBA00023136"/>
    </source>
</evidence>
<evidence type="ECO:0000256" key="1">
    <source>
        <dbReference type="ARBA" id="ARBA00004651"/>
    </source>
</evidence>
<comment type="subcellular location">
    <subcellularLocation>
        <location evidence="1">Cell membrane</location>
        <topology evidence="1">Multi-pass membrane protein</topology>
    </subcellularLocation>
</comment>
<keyword evidence="3" id="KW-0328">Glycosyltransferase</keyword>
<keyword evidence="7 8" id="KW-0472">Membrane</keyword>
<evidence type="ECO:0000313" key="10">
    <source>
        <dbReference type="Proteomes" id="UP000320421"/>
    </source>
</evidence>
<dbReference type="Proteomes" id="UP000320421">
    <property type="component" value="Chromosome"/>
</dbReference>
<feature type="transmembrane region" description="Helical" evidence="8">
    <location>
        <begin position="88"/>
        <end position="109"/>
    </location>
</feature>
<evidence type="ECO:0000256" key="4">
    <source>
        <dbReference type="ARBA" id="ARBA00022679"/>
    </source>
</evidence>
<gene>
    <name evidence="9" type="ORF">HG66A1_06780</name>
</gene>
<accession>A0A517PHQ7</accession>
<dbReference type="InterPro" id="IPR050297">
    <property type="entry name" value="LipidA_mod_glycosyltrf_83"/>
</dbReference>
<keyword evidence="5 8" id="KW-0812">Transmembrane</keyword>
<feature type="transmembrane region" description="Helical" evidence="8">
    <location>
        <begin position="6"/>
        <end position="25"/>
    </location>
</feature>
<dbReference type="EMBL" id="CP036266">
    <property type="protein sequence ID" value="QDT18915.1"/>
    <property type="molecule type" value="Genomic_DNA"/>
</dbReference>
<dbReference type="GO" id="GO:0016763">
    <property type="term" value="F:pentosyltransferase activity"/>
    <property type="evidence" value="ECO:0007669"/>
    <property type="project" value="TreeGrafter"/>
</dbReference>
<feature type="transmembrane region" description="Helical" evidence="8">
    <location>
        <begin position="465"/>
        <end position="482"/>
    </location>
</feature>
<keyword evidence="6 8" id="KW-1133">Transmembrane helix</keyword>
<feature type="transmembrane region" description="Helical" evidence="8">
    <location>
        <begin position="441"/>
        <end position="459"/>
    </location>
</feature>
<keyword evidence="10" id="KW-1185">Reference proteome</keyword>
<evidence type="ECO:0000256" key="6">
    <source>
        <dbReference type="ARBA" id="ARBA00022989"/>
    </source>
</evidence>
<proteinExistence type="predicted"/>
<dbReference type="GO" id="GO:0005886">
    <property type="term" value="C:plasma membrane"/>
    <property type="evidence" value="ECO:0007669"/>
    <property type="project" value="UniProtKB-SubCell"/>
</dbReference>
<dbReference type="PANTHER" id="PTHR33908">
    <property type="entry name" value="MANNOSYLTRANSFERASE YKCB-RELATED"/>
    <property type="match status" value="1"/>
</dbReference>
<reference evidence="9 10" key="1">
    <citation type="submission" date="2019-02" db="EMBL/GenBank/DDBJ databases">
        <title>Deep-cultivation of Planctomycetes and their phenomic and genomic characterization uncovers novel biology.</title>
        <authorList>
            <person name="Wiegand S."/>
            <person name="Jogler M."/>
            <person name="Boedeker C."/>
            <person name="Pinto D."/>
            <person name="Vollmers J."/>
            <person name="Rivas-Marin E."/>
            <person name="Kohn T."/>
            <person name="Peeters S.H."/>
            <person name="Heuer A."/>
            <person name="Rast P."/>
            <person name="Oberbeckmann S."/>
            <person name="Bunk B."/>
            <person name="Jeske O."/>
            <person name="Meyerdierks A."/>
            <person name="Storesund J.E."/>
            <person name="Kallscheuer N."/>
            <person name="Luecker S."/>
            <person name="Lage O.M."/>
            <person name="Pohl T."/>
            <person name="Merkel B.J."/>
            <person name="Hornburger P."/>
            <person name="Mueller R.-W."/>
            <person name="Bruemmer F."/>
            <person name="Labrenz M."/>
            <person name="Spormann A.M."/>
            <person name="Op den Camp H."/>
            <person name="Overmann J."/>
            <person name="Amann R."/>
            <person name="Jetten M.S.M."/>
            <person name="Mascher T."/>
            <person name="Medema M.H."/>
            <person name="Devos D.P."/>
            <person name="Kaster A.-K."/>
            <person name="Ovreas L."/>
            <person name="Rohde M."/>
            <person name="Galperin M.Y."/>
            <person name="Jogler C."/>
        </authorList>
    </citation>
    <scope>NUCLEOTIDE SEQUENCE [LARGE SCALE GENOMIC DNA]</scope>
    <source>
        <strain evidence="9 10">HG66A1</strain>
    </source>
</reference>
<dbReference type="GO" id="GO:0009103">
    <property type="term" value="P:lipopolysaccharide biosynthetic process"/>
    <property type="evidence" value="ECO:0007669"/>
    <property type="project" value="UniProtKB-ARBA"/>
</dbReference>
<keyword evidence="4" id="KW-0808">Transferase</keyword>
<dbReference type="OrthoDB" id="284188at2"/>
<organism evidence="9 10">
    <name type="scientific">Gimesia chilikensis</name>
    <dbReference type="NCBI Taxonomy" id="2605989"/>
    <lineage>
        <taxon>Bacteria</taxon>
        <taxon>Pseudomonadati</taxon>
        <taxon>Planctomycetota</taxon>
        <taxon>Planctomycetia</taxon>
        <taxon>Planctomycetales</taxon>
        <taxon>Planctomycetaceae</taxon>
        <taxon>Gimesia</taxon>
    </lineage>
</organism>
<feature type="transmembrane region" description="Helical" evidence="8">
    <location>
        <begin position="417"/>
        <end position="434"/>
    </location>
</feature>
<protein>
    <recommendedName>
        <fullName evidence="11">Glycosyltransferase RgtA/B/C/D-like domain-containing protein</fullName>
    </recommendedName>
</protein>
<evidence type="ECO:0000256" key="3">
    <source>
        <dbReference type="ARBA" id="ARBA00022676"/>
    </source>
</evidence>
<feature type="transmembrane region" description="Helical" evidence="8">
    <location>
        <begin position="196"/>
        <end position="212"/>
    </location>
</feature>
<sequence length="497" mass="54712">MNTVLPRIISGVVACAAGLALWEIVEIKGTMLVASFSLSTIAAACCMLAVVMGIAGCLATNYFWEAVLPVLGRFLKRLSAPWQPLDHWSGSLLLSFSLIVYFVIMLNLLPDQPLPEGNDQAAFLTQAREVQEAGGPSVLLQQLFAGEYTEANQHPLYVAILSYLPDYEAGKRLSAMLGLAALLLFAFGIARRYGNLVGGLTGLLLAVNAAWCRLTGQVVCEALLLLIVAGLWLVLLRVPAEGTSQTRPRFLWIGIGLLLGLAWLTKGTALLLLLGVLCWRLSYAVDWRRCLPARFKAEPTESETEPRAGRLSWKQALLSLALVVGSFMVIAAPLLIRNARVYGSPTFNANSYLLFEDEFTEPHALIEERGSLGNAVRRYWQTHSLAQMIKREVKGLAWQVFIFLRSLGPFPFHEGRLFFGVLLLPFLLTGLLTESGPARRLYLIWIVLFWLAFAWYLPIAAGERFLMPLLLPTFAFIGLGLARAGQLLKPLPAESGE</sequence>
<name>A0A517PHQ7_9PLAN</name>
<evidence type="ECO:0008006" key="11">
    <source>
        <dbReference type="Google" id="ProtNLM"/>
    </source>
</evidence>